<gene>
    <name evidence="3" type="ORF">D3877_08280</name>
</gene>
<accession>A0A418W3F7</accession>
<name>A0A418W3F7_9PROT</name>
<evidence type="ECO:0000256" key="1">
    <source>
        <dbReference type="SAM" id="Phobius"/>
    </source>
</evidence>
<evidence type="ECO:0000313" key="4">
    <source>
        <dbReference type="Proteomes" id="UP000283458"/>
    </source>
</evidence>
<protein>
    <recommendedName>
        <fullName evidence="2">AMP-dependent synthetase/ligase domain-containing protein</fullName>
    </recommendedName>
</protein>
<feature type="domain" description="AMP-dependent synthetase/ligase" evidence="2">
    <location>
        <begin position="12"/>
        <end position="322"/>
    </location>
</feature>
<keyword evidence="1" id="KW-1133">Transmembrane helix</keyword>
<dbReference type="PANTHER" id="PTHR44394:SF1">
    <property type="entry name" value="BETA-ALANINE-ACTIVATING ENZYME"/>
    <property type="match status" value="1"/>
</dbReference>
<dbReference type="InterPro" id="IPR042099">
    <property type="entry name" value="ANL_N_sf"/>
</dbReference>
<dbReference type="Gene3D" id="3.30.300.30">
    <property type="match status" value="1"/>
</dbReference>
<feature type="transmembrane region" description="Helical" evidence="1">
    <location>
        <begin position="68"/>
        <end position="86"/>
    </location>
</feature>
<dbReference type="GO" id="GO:0043041">
    <property type="term" value="P:amino acid activation for nonribosomal peptide biosynthetic process"/>
    <property type="evidence" value="ECO:0007669"/>
    <property type="project" value="TreeGrafter"/>
</dbReference>
<keyword evidence="1" id="KW-0812">Transmembrane</keyword>
<reference evidence="3 4" key="1">
    <citation type="submission" date="2018-09" db="EMBL/GenBank/DDBJ databases">
        <authorList>
            <person name="Zhu H."/>
        </authorList>
    </citation>
    <scope>NUCLEOTIDE SEQUENCE [LARGE SCALE GENOMIC DNA]</scope>
    <source>
        <strain evidence="3 4">K2W22B-5</strain>
    </source>
</reference>
<dbReference type="AlphaFoldDB" id="A0A418W3F7"/>
<keyword evidence="1" id="KW-0472">Membrane</keyword>
<dbReference type="EMBL" id="QYUL01000001">
    <property type="protein sequence ID" value="RJF84516.1"/>
    <property type="molecule type" value="Genomic_DNA"/>
</dbReference>
<dbReference type="InterPro" id="IPR000873">
    <property type="entry name" value="AMP-dep_synth/lig_dom"/>
</dbReference>
<organism evidence="3 4">
    <name type="scientific">Azospirillum cavernae</name>
    <dbReference type="NCBI Taxonomy" id="2320860"/>
    <lineage>
        <taxon>Bacteria</taxon>
        <taxon>Pseudomonadati</taxon>
        <taxon>Pseudomonadota</taxon>
        <taxon>Alphaproteobacteria</taxon>
        <taxon>Rhodospirillales</taxon>
        <taxon>Azospirillaceae</taxon>
        <taxon>Azospirillum</taxon>
    </lineage>
</organism>
<keyword evidence="4" id="KW-1185">Reference proteome</keyword>
<evidence type="ECO:0000259" key="2">
    <source>
        <dbReference type="Pfam" id="PF00501"/>
    </source>
</evidence>
<dbReference type="SUPFAM" id="SSF56801">
    <property type="entry name" value="Acetyl-CoA synthetase-like"/>
    <property type="match status" value="1"/>
</dbReference>
<dbReference type="Proteomes" id="UP000283458">
    <property type="component" value="Unassembled WGS sequence"/>
</dbReference>
<evidence type="ECO:0000313" key="3">
    <source>
        <dbReference type="EMBL" id="RJF84516.1"/>
    </source>
</evidence>
<sequence length="476" mass="52644">MRILSLASEIAHAIQRHAKSDAVVSKDGTINYFQLKYLSICFQEFAQQQGLSSNDVIAYCGSNSRDRLAFFLGGLLGAYIPALLPISSGSPFLDTFLFSIDAKMLISEVTEASSIPQWTPTDAKRSSSGTMIVQDRSVSHISFTSGTLGHPRIIHVSADAVLEFCDWFCHYIPLSSNDRWAEPGNITSDLAITNTILRFFCGAAFIDVSTEDFPRLSSHFAENRVSIVRSTPRAAEILLASNRRRQLKTTALRLIGFGGDQLTSNTVFRMMNELSGDITFINTYGKAEIAGILSIYCWERGAKFAQYDGCVSVGQFVPGVEAESGVSFCDSSELVVQSRRNAILIKNLLSGEIIQTERKTKSAMATGDLVRKYDEFLYVVGRVDREVTRHGYQVNLDKLGTIVSELLKERSAAVLIKERLILLVEAPPDVDVKTILSSMMPYYLVPDKVIFEKQLPVNRSGKIDINQCKIIAESAI</sequence>
<dbReference type="InterPro" id="IPR045851">
    <property type="entry name" value="AMP-bd_C_sf"/>
</dbReference>
<comment type="caution">
    <text evidence="3">The sequence shown here is derived from an EMBL/GenBank/DDBJ whole genome shotgun (WGS) entry which is preliminary data.</text>
</comment>
<dbReference type="Gene3D" id="3.40.50.12780">
    <property type="entry name" value="N-terminal domain of ligase-like"/>
    <property type="match status" value="1"/>
</dbReference>
<proteinExistence type="predicted"/>
<dbReference type="PANTHER" id="PTHR44394">
    <property type="entry name" value="BETA-ALANINE-ACTIVATING ENZYME"/>
    <property type="match status" value="1"/>
</dbReference>
<dbReference type="InterPro" id="IPR052091">
    <property type="entry name" value="Beta-ala_Activ/Resist"/>
</dbReference>
<dbReference type="Pfam" id="PF00501">
    <property type="entry name" value="AMP-binding"/>
    <property type="match status" value="1"/>
</dbReference>